<sequence length="213" mass="24107">MKQEDYLQSLLSEPSKPVKDMESYAKEHSVPIMEPLGIDFLMQLLRIQRPDNILEIGTAIGYSALRMLEACPGCTITTIERDEERYKDALGNIKEWKAEAQITVLHGDALEVVDKVKSRGPFDVLFIDAAKGKYEQFFHLYTPLLTEDGVIISDNVLFKGYVADDQAATPRMAKIAGKIRDFNEWLVRNPHYHTTIIPIGDGVAITKKRPQQD</sequence>
<dbReference type="EC" id="2.1.1.-" evidence="4"/>
<dbReference type="GO" id="GO:0000287">
    <property type="term" value="F:magnesium ion binding"/>
    <property type="evidence" value="ECO:0007669"/>
    <property type="project" value="UniProtKB-UniRule"/>
</dbReference>
<keyword evidence="4" id="KW-0479">Metal-binding</keyword>
<dbReference type="PANTHER" id="PTHR10509:SF14">
    <property type="entry name" value="CAFFEOYL-COA O-METHYLTRANSFERASE 3-RELATED"/>
    <property type="match status" value="1"/>
</dbReference>
<organism evidence="5 6">
    <name type="scientific">Halobacillus litoralis</name>
    <dbReference type="NCBI Taxonomy" id="45668"/>
    <lineage>
        <taxon>Bacteria</taxon>
        <taxon>Bacillati</taxon>
        <taxon>Bacillota</taxon>
        <taxon>Bacilli</taxon>
        <taxon>Bacillales</taxon>
        <taxon>Bacillaceae</taxon>
        <taxon>Halobacillus</taxon>
    </lineage>
</organism>
<proteinExistence type="inferred from homology"/>
<dbReference type="InterPro" id="IPR002935">
    <property type="entry name" value="SAM_O-MeTrfase"/>
</dbReference>
<dbReference type="KEGG" id="hli:HLI_18760"/>
<keyword evidence="4" id="KW-0819">tRNA processing</keyword>
<name>A0A410MHI7_9BACI</name>
<dbReference type="AlphaFoldDB" id="A0A410MHI7"/>
<comment type="subunit">
    <text evidence="4">Homodimer.</text>
</comment>
<dbReference type="SUPFAM" id="SSF53335">
    <property type="entry name" value="S-adenosyl-L-methionine-dependent methyltransferases"/>
    <property type="match status" value="1"/>
</dbReference>
<dbReference type="Proteomes" id="UP000287756">
    <property type="component" value="Chromosome"/>
</dbReference>
<feature type="binding site" evidence="4">
    <location>
        <position position="155"/>
    </location>
    <ligand>
        <name>Mg(2+)</name>
        <dbReference type="ChEBI" id="CHEBI:18420"/>
    </ligand>
</feature>
<protein>
    <recommendedName>
        <fullName evidence="4">tRNA 5-hydroxyuridine methyltransferase</fullName>
        <ecNumber evidence="4">2.1.1.-</ecNumber>
    </recommendedName>
    <alternativeName>
        <fullName evidence="4">ho5U methyltransferase</fullName>
    </alternativeName>
</protein>
<feature type="binding site" evidence="4">
    <location>
        <position position="63"/>
    </location>
    <ligand>
        <name>S-adenosyl-L-methionine</name>
        <dbReference type="ChEBI" id="CHEBI:59789"/>
    </ligand>
</feature>
<dbReference type="PROSITE" id="PS51682">
    <property type="entry name" value="SAM_OMT_I"/>
    <property type="match status" value="1"/>
</dbReference>
<feature type="binding site" evidence="4">
    <location>
        <position position="154"/>
    </location>
    <ligand>
        <name>Mg(2+)</name>
        <dbReference type="ChEBI" id="CHEBI:18420"/>
    </ligand>
</feature>
<dbReference type="Pfam" id="PF01596">
    <property type="entry name" value="Methyltransf_3"/>
    <property type="match status" value="1"/>
</dbReference>
<feature type="binding site" evidence="4">
    <location>
        <position position="80"/>
    </location>
    <ligand>
        <name>S-adenosyl-L-methionine</name>
        <dbReference type="ChEBI" id="CHEBI:59789"/>
    </ligand>
</feature>
<dbReference type="OrthoDB" id="9799672at2"/>
<keyword evidence="1 4" id="KW-0489">Methyltransferase</keyword>
<dbReference type="CDD" id="cd02440">
    <property type="entry name" value="AdoMet_MTases"/>
    <property type="match status" value="1"/>
</dbReference>
<evidence type="ECO:0000256" key="2">
    <source>
        <dbReference type="ARBA" id="ARBA00022679"/>
    </source>
</evidence>
<dbReference type="EMBL" id="CP026118">
    <property type="protein sequence ID" value="QAS54106.1"/>
    <property type="molecule type" value="Genomic_DNA"/>
</dbReference>
<evidence type="ECO:0000313" key="5">
    <source>
        <dbReference type="EMBL" id="QAS54106.1"/>
    </source>
</evidence>
<feature type="binding site" evidence="4">
    <location>
        <begin position="108"/>
        <end position="109"/>
    </location>
    <ligand>
        <name>S-adenosyl-L-methionine</name>
        <dbReference type="ChEBI" id="CHEBI:59789"/>
    </ligand>
</feature>
<keyword evidence="4" id="KW-0460">Magnesium</keyword>
<feature type="binding site" evidence="4">
    <location>
        <position position="128"/>
    </location>
    <ligand>
        <name>Mg(2+)</name>
        <dbReference type="ChEBI" id="CHEBI:18420"/>
    </ligand>
</feature>
<dbReference type="InterPro" id="IPR043675">
    <property type="entry name" value="TrmR_methyltr"/>
</dbReference>
<reference evidence="5 6" key="1">
    <citation type="submission" date="2018-01" db="EMBL/GenBank/DDBJ databases">
        <title>The whole genome sequencing and assembly of Halobacillus litoralis ERB031 strain.</title>
        <authorList>
            <person name="Lee S.-J."/>
            <person name="Park M.-K."/>
            <person name="Kim J.-Y."/>
            <person name="Lee Y.-J."/>
            <person name="Yi H."/>
            <person name="Bahn Y.-S."/>
            <person name="Kim J.F."/>
            <person name="Lee D.-W."/>
        </authorList>
    </citation>
    <scope>NUCLEOTIDE SEQUENCE [LARGE SCALE GENOMIC DNA]</scope>
    <source>
        <strain evidence="5 6">ERB 031</strain>
    </source>
</reference>
<feature type="binding site" evidence="4">
    <location>
        <position position="128"/>
    </location>
    <ligand>
        <name>S-adenosyl-L-methionine</name>
        <dbReference type="ChEBI" id="CHEBI:59789"/>
    </ligand>
</feature>
<evidence type="ECO:0000256" key="4">
    <source>
        <dbReference type="HAMAP-Rule" id="MF_02217"/>
    </source>
</evidence>
<accession>A0A410MHI7</accession>
<evidence type="ECO:0000256" key="3">
    <source>
        <dbReference type="ARBA" id="ARBA00022691"/>
    </source>
</evidence>
<dbReference type="InterPro" id="IPR029063">
    <property type="entry name" value="SAM-dependent_MTases_sf"/>
</dbReference>
<dbReference type="InterPro" id="IPR050362">
    <property type="entry name" value="Cation-dep_OMT"/>
</dbReference>
<dbReference type="GO" id="GO:0008171">
    <property type="term" value="F:O-methyltransferase activity"/>
    <property type="evidence" value="ECO:0007669"/>
    <property type="project" value="InterPro"/>
</dbReference>
<comment type="similarity">
    <text evidence="4">Belongs to the class I-like SAM-binding methyltransferase superfamily. Cation-dependent O-methyltransferase family.</text>
</comment>
<gene>
    <name evidence="4" type="primary">trmR</name>
    <name evidence="5" type="ORF">HLI_18760</name>
</gene>
<keyword evidence="3 4" id="KW-0949">S-adenosyl-L-methionine</keyword>
<dbReference type="GO" id="GO:0030488">
    <property type="term" value="P:tRNA methylation"/>
    <property type="evidence" value="ECO:0007669"/>
    <property type="project" value="UniProtKB-UniRule"/>
</dbReference>
<dbReference type="GO" id="GO:0016300">
    <property type="term" value="F:tRNA (uridine) methyltransferase activity"/>
    <property type="evidence" value="ECO:0007669"/>
    <property type="project" value="UniProtKB-UniRule"/>
</dbReference>
<evidence type="ECO:0000256" key="1">
    <source>
        <dbReference type="ARBA" id="ARBA00022603"/>
    </source>
</evidence>
<dbReference type="RefSeq" id="WP_128526377.1">
    <property type="nucleotide sequence ID" value="NZ_CANLVY010000006.1"/>
</dbReference>
<feature type="binding site" evidence="4">
    <location>
        <position position="33"/>
    </location>
    <ligand>
        <name>S-adenosyl-L-methionine</name>
        <dbReference type="ChEBI" id="CHEBI:59789"/>
    </ligand>
</feature>
<keyword evidence="2 4" id="KW-0808">Transferase</keyword>
<dbReference type="Gene3D" id="3.40.50.150">
    <property type="entry name" value="Vaccinia Virus protein VP39"/>
    <property type="match status" value="1"/>
</dbReference>
<dbReference type="GO" id="GO:0008757">
    <property type="term" value="F:S-adenosylmethionine-dependent methyltransferase activity"/>
    <property type="evidence" value="ECO:0007669"/>
    <property type="project" value="TreeGrafter"/>
</dbReference>
<dbReference type="HAMAP" id="MF_02217">
    <property type="entry name" value="TrmR_methyltr"/>
    <property type="match status" value="1"/>
</dbReference>
<comment type="catalytic activity">
    <reaction evidence="4">
        <text>5-hydroxyuridine(34) in tRNA + S-adenosyl-L-methionine = 5-methoxyuridine(34) in tRNA + S-adenosyl-L-homocysteine + H(+)</text>
        <dbReference type="Rhea" id="RHEA:60524"/>
        <dbReference type="Rhea" id="RHEA-COMP:13381"/>
        <dbReference type="Rhea" id="RHEA-COMP:15591"/>
        <dbReference type="ChEBI" id="CHEBI:15378"/>
        <dbReference type="ChEBI" id="CHEBI:57856"/>
        <dbReference type="ChEBI" id="CHEBI:59789"/>
        <dbReference type="ChEBI" id="CHEBI:136877"/>
        <dbReference type="ChEBI" id="CHEBI:143860"/>
    </reaction>
</comment>
<comment type="function">
    <text evidence="4">Catalyzes the methylation of 5-hydroxyuridine (ho5U) to form 5-methoxyuridine (mo5U) at position 34 in tRNAs.</text>
</comment>
<evidence type="ECO:0000313" key="6">
    <source>
        <dbReference type="Proteomes" id="UP000287756"/>
    </source>
</evidence>
<dbReference type="PANTHER" id="PTHR10509">
    <property type="entry name" value="O-METHYLTRANSFERASE-RELATED"/>
    <property type="match status" value="1"/>
</dbReference>